<evidence type="ECO:0000313" key="3">
    <source>
        <dbReference type="EMBL" id="VBA40488.1"/>
    </source>
</evidence>
<gene>
    <name evidence="3" type="ORF">LAUMK136_03551</name>
</gene>
<dbReference type="GO" id="GO:0006355">
    <property type="term" value="P:regulation of DNA-templated transcription"/>
    <property type="evidence" value="ECO:0007669"/>
    <property type="project" value="InterPro"/>
</dbReference>
<protein>
    <recommendedName>
        <fullName evidence="2">HTH merR-type domain-containing protein</fullName>
    </recommendedName>
</protein>
<dbReference type="OrthoDB" id="3830374at2"/>
<feature type="region of interest" description="Disordered" evidence="1">
    <location>
        <begin position="114"/>
        <end position="145"/>
    </location>
</feature>
<dbReference type="InterPro" id="IPR000551">
    <property type="entry name" value="MerR-type_HTH_dom"/>
</dbReference>
<evidence type="ECO:0000313" key="4">
    <source>
        <dbReference type="Proteomes" id="UP000273307"/>
    </source>
</evidence>
<dbReference type="SUPFAM" id="SSF46955">
    <property type="entry name" value="Putative DNA-binding domain"/>
    <property type="match status" value="1"/>
</dbReference>
<dbReference type="InterPro" id="IPR009061">
    <property type="entry name" value="DNA-bd_dom_put_sf"/>
</dbReference>
<reference evidence="3 4" key="1">
    <citation type="submission" date="2018-09" db="EMBL/GenBank/DDBJ databases">
        <authorList>
            <person name="Tagini F."/>
        </authorList>
    </citation>
    <scope>NUCLEOTIDE SEQUENCE [LARGE SCALE GENOMIC DNA]</scope>
    <source>
        <strain evidence="3 4">MK136</strain>
    </source>
</reference>
<sequence length="206" mass="21919">MAERASWTLDELVRRVAVSLADPAYPGAPNGRVRELPDRRAVRWYTTAGLVDPPAKQGRTAVYCPRHLLQLVAVKRLQAQGYSLAEIQGELAGATDETLRKVAAVPDAVIVEPEPASTELPAPPQRSRFWAAPPTPAPATEPAAQGTDTVTKLAAVHLPGGALLVLPGTPDEDDIDAIQTAARPLLELLAERDLLSGPPLNDRSPS</sequence>
<dbReference type="GO" id="GO:0003677">
    <property type="term" value="F:DNA binding"/>
    <property type="evidence" value="ECO:0007669"/>
    <property type="project" value="InterPro"/>
</dbReference>
<dbReference type="Gene3D" id="1.10.1660.10">
    <property type="match status" value="1"/>
</dbReference>
<dbReference type="Pfam" id="PF13411">
    <property type="entry name" value="MerR_1"/>
    <property type="match status" value="1"/>
</dbReference>
<name>A0A498Q2X1_9MYCO</name>
<proteinExistence type="predicted"/>
<accession>A0A498Q2X1</accession>
<evidence type="ECO:0000259" key="2">
    <source>
        <dbReference type="Pfam" id="PF13411"/>
    </source>
</evidence>
<dbReference type="AlphaFoldDB" id="A0A498Q2X1"/>
<dbReference type="EMBL" id="UPHP01000092">
    <property type="protein sequence ID" value="VBA40488.1"/>
    <property type="molecule type" value="Genomic_DNA"/>
</dbReference>
<dbReference type="Proteomes" id="UP000273307">
    <property type="component" value="Unassembled WGS sequence"/>
</dbReference>
<evidence type="ECO:0000256" key="1">
    <source>
        <dbReference type="SAM" id="MobiDB-lite"/>
    </source>
</evidence>
<dbReference type="RefSeq" id="WP_122443595.1">
    <property type="nucleotide sequence ID" value="NZ_UPHP01000092.1"/>
</dbReference>
<organism evidence="3 4">
    <name type="scientific">Mycobacterium attenuatum</name>
    <dbReference type="NCBI Taxonomy" id="2341086"/>
    <lineage>
        <taxon>Bacteria</taxon>
        <taxon>Bacillati</taxon>
        <taxon>Actinomycetota</taxon>
        <taxon>Actinomycetes</taxon>
        <taxon>Mycobacteriales</taxon>
        <taxon>Mycobacteriaceae</taxon>
        <taxon>Mycobacterium</taxon>
    </lineage>
</organism>
<keyword evidence="4" id="KW-1185">Reference proteome</keyword>
<feature type="domain" description="HTH merR-type" evidence="2">
    <location>
        <begin position="39"/>
        <end position="92"/>
    </location>
</feature>